<accession>A0A126SYK2</accession>
<dbReference type="AlphaFoldDB" id="A0A126SYK2"/>
<keyword evidence="1" id="KW-0328">Glycosyltransferase</keyword>
<dbReference type="PANTHER" id="PTHR30160">
    <property type="entry name" value="TETRAACYLDISACCHARIDE 4'-KINASE-RELATED"/>
    <property type="match status" value="1"/>
</dbReference>
<dbReference type="GO" id="GO:0005829">
    <property type="term" value="C:cytosol"/>
    <property type="evidence" value="ECO:0007669"/>
    <property type="project" value="TreeGrafter"/>
</dbReference>
<organism evidence="3">
    <name type="scientific">uncultured bacterium UPO57</name>
    <dbReference type="NCBI Taxonomy" id="1776980"/>
    <lineage>
        <taxon>Bacteria</taxon>
        <taxon>environmental samples</taxon>
    </lineage>
</organism>
<dbReference type="GO" id="GO:0008713">
    <property type="term" value="F:ADP-heptose-lipopolysaccharide heptosyltransferase activity"/>
    <property type="evidence" value="ECO:0007669"/>
    <property type="project" value="TreeGrafter"/>
</dbReference>
<reference evidence="3" key="1">
    <citation type="journal article" date="2016" name="Appl. Environ. Microbiol.">
        <title>Functional Metagenomics of a Biostimulated Petroleum-Contaminated Soil Reveals an Extraordinary Diversity of Extradiol Dioxygenases.</title>
        <authorList>
            <person name="Terron-Gonzalez L."/>
            <person name="Martin-Cabello G."/>
            <person name="Ferrer M."/>
            <person name="Santero E."/>
        </authorList>
    </citation>
    <scope>NUCLEOTIDE SEQUENCE</scope>
</reference>
<protein>
    <submittedName>
        <fullName evidence="3">Heptosyltransferase family protein</fullName>
    </submittedName>
</protein>
<name>A0A126SYK2_9BACT</name>
<dbReference type="EMBL" id="KU144983">
    <property type="protein sequence ID" value="AMK59391.1"/>
    <property type="molecule type" value="Genomic_DNA"/>
</dbReference>
<evidence type="ECO:0000256" key="2">
    <source>
        <dbReference type="ARBA" id="ARBA00022679"/>
    </source>
</evidence>
<dbReference type="Pfam" id="PF01075">
    <property type="entry name" value="Glyco_transf_9"/>
    <property type="match status" value="1"/>
</dbReference>
<keyword evidence="2 3" id="KW-0808">Transferase</keyword>
<sequence>MFGRKSENILIIKTDGLAAFVAAEPVFAEIRKANPDAKISLLTQAGLARIARAAPYFDQVAAAPDFREAEARKAFVRQLKSARFTRVFDLSADEAARKLHASMGPFRPKWHAVEAAPRRRKEKAAAAAAAQFDRLLAEAGLSAPARLPDFHWALSARKDSANMQPAWFGVSGAFGLLLPGGDPARRWPASNYAELARLMARAHIMPVMAGGKELHAFGDEIAHLAPEIVDLAGKTDHLQLAALAQEAAFFVSDDAEEMHLAVSVGCAGVIIRKAAEAHSAPAGRHVVTLTAKADLGEAAADFVWRTLDNMGLIPDKRRTAGAAAPSAAAR</sequence>
<dbReference type="InterPro" id="IPR051199">
    <property type="entry name" value="LPS_LOS_Heptosyltrfase"/>
</dbReference>
<proteinExistence type="predicted"/>
<dbReference type="GO" id="GO:0009244">
    <property type="term" value="P:lipopolysaccharide core region biosynthetic process"/>
    <property type="evidence" value="ECO:0007669"/>
    <property type="project" value="TreeGrafter"/>
</dbReference>
<dbReference type="InterPro" id="IPR002201">
    <property type="entry name" value="Glyco_trans_9"/>
</dbReference>
<evidence type="ECO:0000256" key="1">
    <source>
        <dbReference type="ARBA" id="ARBA00022676"/>
    </source>
</evidence>
<dbReference type="PANTHER" id="PTHR30160:SF1">
    <property type="entry name" value="LIPOPOLYSACCHARIDE 1,2-N-ACETYLGLUCOSAMINETRANSFERASE-RELATED"/>
    <property type="match status" value="1"/>
</dbReference>
<evidence type="ECO:0000313" key="3">
    <source>
        <dbReference type="EMBL" id="AMK59391.1"/>
    </source>
</evidence>
<dbReference type="SUPFAM" id="SSF53756">
    <property type="entry name" value="UDP-Glycosyltransferase/glycogen phosphorylase"/>
    <property type="match status" value="1"/>
</dbReference>
<dbReference type="Gene3D" id="3.40.50.2000">
    <property type="entry name" value="Glycogen Phosphorylase B"/>
    <property type="match status" value="2"/>
</dbReference>